<evidence type="ECO:0000313" key="3">
    <source>
        <dbReference type="EMBL" id="PWW27804.1"/>
    </source>
</evidence>
<keyword evidence="1" id="KW-0812">Transmembrane</keyword>
<dbReference type="Pfam" id="PF01569">
    <property type="entry name" value="PAP2"/>
    <property type="match status" value="1"/>
</dbReference>
<dbReference type="InterPro" id="IPR036938">
    <property type="entry name" value="PAP2/HPO_sf"/>
</dbReference>
<proteinExistence type="predicted"/>
<dbReference type="SUPFAM" id="SSF48317">
    <property type="entry name" value="Acid phosphatase/Vanadium-dependent haloperoxidase"/>
    <property type="match status" value="1"/>
</dbReference>
<comment type="caution">
    <text evidence="3">The sequence shown here is derived from an EMBL/GenBank/DDBJ whole genome shotgun (WGS) entry which is preliminary data.</text>
</comment>
<evidence type="ECO:0000313" key="4">
    <source>
        <dbReference type="Proteomes" id="UP000247150"/>
    </source>
</evidence>
<feature type="transmembrane region" description="Helical" evidence="1">
    <location>
        <begin position="55"/>
        <end position="74"/>
    </location>
</feature>
<dbReference type="PANTHER" id="PTHR14969:SF13">
    <property type="entry name" value="AT30094P"/>
    <property type="match status" value="1"/>
</dbReference>
<dbReference type="AlphaFoldDB" id="A0A2V2ZV39"/>
<name>A0A2V2ZV39_9BACI</name>
<keyword evidence="1" id="KW-0472">Membrane</keyword>
<keyword evidence="1" id="KW-1133">Transmembrane helix</keyword>
<feature type="domain" description="Phosphatidic acid phosphatase type 2/haloperoxidase" evidence="2">
    <location>
        <begin position="81"/>
        <end position="194"/>
    </location>
</feature>
<evidence type="ECO:0000259" key="2">
    <source>
        <dbReference type="SMART" id="SM00014"/>
    </source>
</evidence>
<sequence>MWGYFFLVASAAIFLYFLFAVKSGDTLSFDRYLSSFFTGIFTEGSYPFFELMDRLGNKLGVGIVTLFFLVWLWVKHRNYTAMAALVFAVAIGNEVNKWLKDAIGRPRPDQEHLVNVASLSFPSGHAMIGMILYTFIAFIIIEELKSAKVKWVTGILAGVWIFLMGISRIIMKVHYPSDIAAGFAAGFMWVFLSIVLYEALRAMFTKKAFEKRLS</sequence>
<dbReference type="SMART" id="SM00014">
    <property type="entry name" value="acidPPc"/>
    <property type="match status" value="1"/>
</dbReference>
<accession>A0A2V2ZV39</accession>
<feature type="transmembrane region" description="Helical" evidence="1">
    <location>
        <begin position="119"/>
        <end position="139"/>
    </location>
</feature>
<feature type="transmembrane region" description="Helical" evidence="1">
    <location>
        <begin position="183"/>
        <end position="204"/>
    </location>
</feature>
<dbReference type="InterPro" id="IPR000326">
    <property type="entry name" value="PAP2/HPO"/>
</dbReference>
<dbReference type="Proteomes" id="UP000247150">
    <property type="component" value="Unassembled WGS sequence"/>
</dbReference>
<dbReference type="Gene3D" id="1.20.144.10">
    <property type="entry name" value="Phosphatidic acid phosphatase type 2/haloperoxidase"/>
    <property type="match status" value="2"/>
</dbReference>
<dbReference type="CDD" id="cd03392">
    <property type="entry name" value="PAP2_like_2"/>
    <property type="match status" value="1"/>
</dbReference>
<protein>
    <submittedName>
        <fullName evidence="3">Undecaprenyl-diphosphatase</fullName>
    </submittedName>
</protein>
<gene>
    <name evidence="3" type="ORF">DFO73_107114</name>
</gene>
<evidence type="ECO:0000256" key="1">
    <source>
        <dbReference type="SAM" id="Phobius"/>
    </source>
</evidence>
<dbReference type="PANTHER" id="PTHR14969">
    <property type="entry name" value="SPHINGOSINE-1-PHOSPHATE PHOSPHOHYDROLASE"/>
    <property type="match status" value="1"/>
</dbReference>
<organism evidence="3 4">
    <name type="scientific">Cytobacillus oceanisediminis</name>
    <dbReference type="NCBI Taxonomy" id="665099"/>
    <lineage>
        <taxon>Bacteria</taxon>
        <taxon>Bacillati</taxon>
        <taxon>Bacillota</taxon>
        <taxon>Bacilli</taxon>
        <taxon>Bacillales</taxon>
        <taxon>Bacillaceae</taxon>
        <taxon>Cytobacillus</taxon>
    </lineage>
</organism>
<dbReference type="EMBL" id="QGTW01000007">
    <property type="protein sequence ID" value="PWW27804.1"/>
    <property type="molecule type" value="Genomic_DNA"/>
</dbReference>
<reference evidence="3 4" key="1">
    <citation type="submission" date="2018-05" db="EMBL/GenBank/DDBJ databases">
        <title>Freshwater and sediment microbial communities from various areas in North America, analyzing microbe dynamics in response to fracking.</title>
        <authorList>
            <person name="Lamendella R."/>
        </authorList>
    </citation>
    <scope>NUCLEOTIDE SEQUENCE [LARGE SCALE GENOMIC DNA]</scope>
    <source>
        <strain evidence="3 4">15_TX</strain>
    </source>
</reference>
<feature type="transmembrane region" description="Helical" evidence="1">
    <location>
        <begin position="151"/>
        <end position="171"/>
    </location>
</feature>